<dbReference type="EMBL" id="UFQR01000009">
    <property type="protein sequence ID" value="SSW96128.1"/>
    <property type="molecule type" value="Genomic_DNA"/>
</dbReference>
<dbReference type="GO" id="GO:0008408">
    <property type="term" value="F:3'-5' exonuclease activity"/>
    <property type="evidence" value="ECO:0007669"/>
    <property type="project" value="InterPro"/>
</dbReference>
<name>A0A3B0M7G5_9GAMM</name>
<protein>
    <submittedName>
        <fullName evidence="1">DNA polymerase III subunit psi</fullName>
        <ecNumber evidence="1">2.7.7.7</ecNumber>
    </submittedName>
</protein>
<dbReference type="InterPro" id="IPR036654">
    <property type="entry name" value="DNA_pol_III_psi_sf"/>
</dbReference>
<accession>A0A3B0M7G5</accession>
<dbReference type="Pfam" id="PF03603">
    <property type="entry name" value="DNA_III_psi"/>
    <property type="match status" value="1"/>
</dbReference>
<dbReference type="Gene3D" id="3.40.50.10220">
    <property type="entry name" value="DNA polymerase III, psi subunit"/>
    <property type="match status" value="1"/>
</dbReference>
<dbReference type="GO" id="GO:0003887">
    <property type="term" value="F:DNA-directed DNA polymerase activity"/>
    <property type="evidence" value="ECO:0007669"/>
    <property type="project" value="UniProtKB-EC"/>
</dbReference>
<dbReference type="SUPFAM" id="SSF102220">
    <property type="entry name" value="DNA polymerase III psi subunit"/>
    <property type="match status" value="1"/>
</dbReference>
<organism evidence="1">
    <name type="scientific">Arsenophonus endosymbiont of Trialeurodes vaporariorum</name>
    <dbReference type="NCBI Taxonomy" id="235567"/>
    <lineage>
        <taxon>Bacteria</taxon>
        <taxon>Pseudomonadati</taxon>
        <taxon>Pseudomonadota</taxon>
        <taxon>Gammaproteobacteria</taxon>
        <taxon>Enterobacterales</taxon>
        <taxon>Morganellaceae</taxon>
        <taxon>Arsenophonus</taxon>
    </lineage>
</organism>
<reference evidence="1" key="1">
    <citation type="submission" date="2018-04" db="EMBL/GenBank/DDBJ databases">
        <authorList>
            <person name="Go L.Y."/>
            <person name="Mitchell J.A."/>
        </authorList>
    </citation>
    <scope>NUCLEOTIDE SEQUENCE</scope>
    <source>
        <strain evidence="1">ARTV</strain>
    </source>
</reference>
<dbReference type="GO" id="GO:0006260">
    <property type="term" value="P:DNA replication"/>
    <property type="evidence" value="ECO:0007669"/>
    <property type="project" value="InterPro"/>
</dbReference>
<proteinExistence type="predicted"/>
<dbReference type="InterPro" id="IPR004615">
    <property type="entry name" value="DNA_pol_III_psi"/>
</dbReference>
<gene>
    <name evidence="1" type="primary">holD</name>
    <name evidence="1" type="ORF">ARTV_2350</name>
</gene>
<evidence type="ECO:0000313" key="1">
    <source>
        <dbReference type="EMBL" id="SSW96128.1"/>
    </source>
</evidence>
<sequence>MRYLLCSPIPVWQRFCRQQQCIPDATQLIIIADERIDLGNLFVKDILRAMRIDSRQVCCLLTREISLLPKEILWPCWIIGKQLPVSLKTWVIHTLPLPEIYSDPQSKRALWAQICQHENNFEFRTN</sequence>
<keyword evidence="1" id="KW-0808">Transferase</keyword>
<dbReference type="AlphaFoldDB" id="A0A3B0M7G5"/>
<keyword evidence="1" id="KW-0548">Nucleotidyltransferase</keyword>
<dbReference type="EC" id="2.7.7.7" evidence="1"/>